<evidence type="ECO:0000259" key="6">
    <source>
        <dbReference type="PROSITE" id="PS50977"/>
    </source>
</evidence>
<dbReference type="AlphaFoldDB" id="A0A6M4WHU6"/>
<keyword evidence="1" id="KW-0805">Transcription regulation</keyword>
<feature type="DNA-binding region" description="H-T-H motif" evidence="4">
    <location>
        <begin position="46"/>
        <end position="65"/>
    </location>
</feature>
<dbReference type="PROSITE" id="PS50977">
    <property type="entry name" value="HTH_TETR_2"/>
    <property type="match status" value="1"/>
</dbReference>
<dbReference type="PANTHER" id="PTHR30055">
    <property type="entry name" value="HTH-TYPE TRANSCRIPTIONAL REGULATOR RUTR"/>
    <property type="match status" value="1"/>
</dbReference>
<protein>
    <submittedName>
        <fullName evidence="7">TetR/AcrR family transcriptional regulator</fullName>
    </submittedName>
</protein>
<evidence type="ECO:0000256" key="2">
    <source>
        <dbReference type="ARBA" id="ARBA00023125"/>
    </source>
</evidence>
<keyword evidence="3" id="KW-0804">Transcription</keyword>
<dbReference type="SUPFAM" id="SSF48498">
    <property type="entry name" value="Tetracyclin repressor-like, C-terminal domain"/>
    <property type="match status" value="1"/>
</dbReference>
<dbReference type="SUPFAM" id="SSF46689">
    <property type="entry name" value="Homeodomain-like"/>
    <property type="match status" value="1"/>
</dbReference>
<dbReference type="InterPro" id="IPR011075">
    <property type="entry name" value="TetR_C"/>
</dbReference>
<keyword evidence="8" id="KW-1185">Reference proteome</keyword>
<feature type="compositionally biased region" description="Basic and acidic residues" evidence="5">
    <location>
        <begin position="1"/>
        <end position="11"/>
    </location>
</feature>
<dbReference type="InterPro" id="IPR036271">
    <property type="entry name" value="Tet_transcr_reg_TetR-rel_C_sf"/>
</dbReference>
<evidence type="ECO:0000313" key="8">
    <source>
        <dbReference type="Proteomes" id="UP000502665"/>
    </source>
</evidence>
<dbReference type="PANTHER" id="PTHR30055:SF148">
    <property type="entry name" value="TETR-FAMILY TRANSCRIPTIONAL REGULATOR"/>
    <property type="match status" value="1"/>
</dbReference>
<feature type="region of interest" description="Disordered" evidence="5">
    <location>
        <begin position="1"/>
        <end position="23"/>
    </location>
</feature>
<dbReference type="Pfam" id="PF00440">
    <property type="entry name" value="TetR_N"/>
    <property type="match status" value="1"/>
</dbReference>
<dbReference type="GO" id="GO:0000976">
    <property type="term" value="F:transcription cis-regulatory region binding"/>
    <property type="evidence" value="ECO:0007669"/>
    <property type="project" value="TreeGrafter"/>
</dbReference>
<evidence type="ECO:0000256" key="5">
    <source>
        <dbReference type="SAM" id="MobiDB-lite"/>
    </source>
</evidence>
<dbReference type="InterPro" id="IPR009057">
    <property type="entry name" value="Homeodomain-like_sf"/>
</dbReference>
<name>A0A6M4WHU6_9ACTN</name>
<dbReference type="InterPro" id="IPR050109">
    <property type="entry name" value="HTH-type_TetR-like_transc_reg"/>
</dbReference>
<dbReference type="Pfam" id="PF16859">
    <property type="entry name" value="TetR_C_11"/>
    <property type="match status" value="1"/>
</dbReference>
<feature type="domain" description="HTH tetR-type" evidence="6">
    <location>
        <begin position="23"/>
        <end position="83"/>
    </location>
</feature>
<evidence type="ECO:0000256" key="4">
    <source>
        <dbReference type="PROSITE-ProRule" id="PRU00335"/>
    </source>
</evidence>
<organism evidence="7 8">
    <name type="scientific">Streptomyces asoensis</name>
    <dbReference type="NCBI Taxonomy" id="249586"/>
    <lineage>
        <taxon>Bacteria</taxon>
        <taxon>Bacillati</taxon>
        <taxon>Actinomycetota</taxon>
        <taxon>Actinomycetes</taxon>
        <taxon>Kitasatosporales</taxon>
        <taxon>Streptomycetaceae</taxon>
        <taxon>Streptomyces</taxon>
    </lineage>
</organism>
<sequence>MQERSELEAAPRPRRGRGRRPAGEVRADVLDAAGGLLLDRGMGTFTIEAVAGRAGVSKTTIYKWWPSKGALALDGYFHVVEAVLAFPDSDDVEADLTTQLRAFVRILTETPAGRVIAELIGQAQTDPELSAALLERYSGPRRDLAVRRMRRAQAEGQLRADVDPEVLVDQLWGACYHRLLMPILPVTEEFATSLIANLLRGVRP</sequence>
<dbReference type="EMBL" id="CP049838">
    <property type="protein sequence ID" value="QJS99391.1"/>
    <property type="molecule type" value="Genomic_DNA"/>
</dbReference>
<dbReference type="Gene3D" id="1.10.10.60">
    <property type="entry name" value="Homeodomain-like"/>
    <property type="match status" value="1"/>
</dbReference>
<accession>A0A6M4WHU6</accession>
<evidence type="ECO:0000313" key="7">
    <source>
        <dbReference type="EMBL" id="QJS99391.1"/>
    </source>
</evidence>
<evidence type="ECO:0000256" key="3">
    <source>
        <dbReference type="ARBA" id="ARBA00023163"/>
    </source>
</evidence>
<proteinExistence type="predicted"/>
<reference evidence="7" key="1">
    <citation type="submission" date="2020-03" db="EMBL/GenBank/DDBJ databases">
        <title>Molecular networking-based the target discovery of potent antiproliferative macrolactams: 5/6/7/16 polycyclic ansamycins and glycosylated trienomycin from Streptomyces cacaoi subsp. asoensis.</title>
        <authorList>
            <person name="Liu L.-L."/>
        </authorList>
    </citation>
    <scope>NUCLEOTIDE SEQUENCE [LARGE SCALE GENOMIC DNA]</scope>
    <source>
        <strain evidence="7">H2S5</strain>
    </source>
</reference>
<dbReference type="Proteomes" id="UP000502665">
    <property type="component" value="Chromosome"/>
</dbReference>
<dbReference type="Gene3D" id="1.10.357.10">
    <property type="entry name" value="Tetracycline Repressor, domain 2"/>
    <property type="match status" value="1"/>
</dbReference>
<dbReference type="GO" id="GO:0003700">
    <property type="term" value="F:DNA-binding transcription factor activity"/>
    <property type="evidence" value="ECO:0007669"/>
    <property type="project" value="TreeGrafter"/>
</dbReference>
<evidence type="ECO:0000256" key="1">
    <source>
        <dbReference type="ARBA" id="ARBA00023015"/>
    </source>
</evidence>
<dbReference type="PRINTS" id="PR00455">
    <property type="entry name" value="HTHTETR"/>
</dbReference>
<gene>
    <name evidence="7" type="ORF">G9272_02915</name>
</gene>
<dbReference type="InterPro" id="IPR001647">
    <property type="entry name" value="HTH_TetR"/>
</dbReference>
<keyword evidence="2 4" id="KW-0238">DNA-binding</keyword>